<sequence>RIDVKHFPCPRLITDDQARALLSRVVVLKLNGGLGTSMGCTGPKSCVPVRGGDTFISLILEQLETLNKRYGVSVPLVFMNSYNTADDTRAEVAKCNRDVEVHYFNQAAFPRLCADTMLPLKDTDADKDDPAYYYPPGHGDCLRAFKESGLAEQFHSEGREWTFISNVDNLGATVDLPILQYLSTTEYDFMPELTPKTPLDVKGGTVVNYHGSLKLLELAQVPPEHVNEFKNIQRFDTFNTNNNYVRLSAL</sequence>
<dbReference type="PANTHER" id="PTHR43511">
    <property type="match status" value="1"/>
</dbReference>
<dbReference type="InterPro" id="IPR002618">
    <property type="entry name" value="UDPGP_fam"/>
</dbReference>
<keyword evidence="3" id="KW-0808">Transferase</keyword>
<dbReference type="Proteomes" id="UP000265618">
    <property type="component" value="Unassembled WGS sequence"/>
</dbReference>
<organism evidence="5 6">
    <name type="scientific">Kipferlia bialata</name>
    <dbReference type="NCBI Taxonomy" id="797122"/>
    <lineage>
        <taxon>Eukaryota</taxon>
        <taxon>Metamonada</taxon>
        <taxon>Carpediemonas-like organisms</taxon>
        <taxon>Kipferlia</taxon>
    </lineage>
</organism>
<comment type="similarity">
    <text evidence="1">Belongs to the UDPGP type 1 family.</text>
</comment>
<protein>
    <recommendedName>
        <fullName evidence="2">UTP--glucose-1-phosphate uridylyltransferase</fullName>
        <ecNumber evidence="2">2.7.7.9</ecNumber>
    </recommendedName>
</protein>
<dbReference type="Gene3D" id="3.90.550.10">
    <property type="entry name" value="Spore Coat Polysaccharide Biosynthesis Protein SpsA, Chain A"/>
    <property type="match status" value="1"/>
</dbReference>
<dbReference type="EC" id="2.7.7.9" evidence="2"/>
<evidence type="ECO:0000256" key="1">
    <source>
        <dbReference type="ARBA" id="ARBA00010401"/>
    </source>
</evidence>
<evidence type="ECO:0000256" key="2">
    <source>
        <dbReference type="ARBA" id="ARBA00012415"/>
    </source>
</evidence>
<keyword evidence="6" id="KW-1185">Reference proteome</keyword>
<evidence type="ECO:0000256" key="4">
    <source>
        <dbReference type="ARBA" id="ARBA00022695"/>
    </source>
</evidence>
<dbReference type="EMBL" id="BDIP01004863">
    <property type="protein sequence ID" value="GIQ89265.1"/>
    <property type="molecule type" value="Genomic_DNA"/>
</dbReference>
<reference evidence="5 6" key="1">
    <citation type="journal article" date="2018" name="PLoS ONE">
        <title>The draft genome of Kipferlia bialata reveals reductive genome evolution in fornicate parasites.</title>
        <authorList>
            <person name="Tanifuji G."/>
            <person name="Takabayashi S."/>
            <person name="Kume K."/>
            <person name="Takagi M."/>
            <person name="Nakayama T."/>
            <person name="Kamikawa R."/>
            <person name="Inagaki Y."/>
            <person name="Hashimoto T."/>
        </authorList>
    </citation>
    <scope>NUCLEOTIDE SEQUENCE [LARGE SCALE GENOMIC DNA]</scope>
    <source>
        <strain evidence="5">NY0173</strain>
    </source>
</reference>
<comment type="caution">
    <text evidence="5">The sequence shown here is derived from an EMBL/GenBank/DDBJ whole genome shotgun (WGS) entry which is preliminary data.</text>
</comment>
<dbReference type="GO" id="GO:0003983">
    <property type="term" value="F:UTP:glucose-1-phosphate uridylyltransferase activity"/>
    <property type="evidence" value="ECO:0007669"/>
    <property type="project" value="UniProtKB-EC"/>
</dbReference>
<keyword evidence="4 5" id="KW-0548">Nucleotidyltransferase</keyword>
<evidence type="ECO:0000313" key="6">
    <source>
        <dbReference type="Proteomes" id="UP000265618"/>
    </source>
</evidence>
<evidence type="ECO:0000313" key="5">
    <source>
        <dbReference type="EMBL" id="GIQ89265.1"/>
    </source>
</evidence>
<proteinExistence type="inferred from homology"/>
<feature type="non-terminal residue" evidence="5">
    <location>
        <position position="1"/>
    </location>
</feature>
<dbReference type="AlphaFoldDB" id="A0A9K3GNY8"/>
<evidence type="ECO:0000256" key="3">
    <source>
        <dbReference type="ARBA" id="ARBA00022679"/>
    </source>
</evidence>
<dbReference type="SUPFAM" id="SSF53448">
    <property type="entry name" value="Nucleotide-diphospho-sugar transferases"/>
    <property type="match status" value="1"/>
</dbReference>
<dbReference type="InterPro" id="IPR016267">
    <property type="entry name" value="UDPGP_trans"/>
</dbReference>
<gene>
    <name evidence="5" type="ORF">KIPB_011692</name>
</gene>
<dbReference type="Pfam" id="PF01704">
    <property type="entry name" value="UDPGP"/>
    <property type="match status" value="1"/>
</dbReference>
<dbReference type="InterPro" id="IPR029044">
    <property type="entry name" value="Nucleotide-diphossugar_trans"/>
</dbReference>
<feature type="non-terminal residue" evidence="5">
    <location>
        <position position="250"/>
    </location>
</feature>
<accession>A0A9K3GNY8</accession>
<dbReference type="GO" id="GO:0006011">
    <property type="term" value="P:UDP-alpha-D-glucose metabolic process"/>
    <property type="evidence" value="ECO:0007669"/>
    <property type="project" value="InterPro"/>
</dbReference>
<dbReference type="OrthoDB" id="932129at2759"/>
<name>A0A9K3GNY8_9EUKA</name>